<keyword evidence="3" id="KW-1003">Cell membrane</keyword>
<proteinExistence type="inferred from homology"/>
<evidence type="ECO:0000256" key="7">
    <source>
        <dbReference type="RuleBase" id="RU363032"/>
    </source>
</evidence>
<organism evidence="9 10">
    <name type="scientific">Virgibacillus siamensis</name>
    <dbReference type="NCBI Taxonomy" id="480071"/>
    <lineage>
        <taxon>Bacteria</taxon>
        <taxon>Bacillati</taxon>
        <taxon>Bacillota</taxon>
        <taxon>Bacilli</taxon>
        <taxon>Bacillales</taxon>
        <taxon>Bacillaceae</taxon>
        <taxon>Virgibacillus</taxon>
    </lineage>
</organism>
<comment type="similarity">
    <text evidence="7">Belongs to the binding-protein-dependent transport system permease family.</text>
</comment>
<evidence type="ECO:0000256" key="2">
    <source>
        <dbReference type="ARBA" id="ARBA00022448"/>
    </source>
</evidence>
<dbReference type="PROSITE" id="PS50928">
    <property type="entry name" value="ABC_TM1"/>
    <property type="match status" value="1"/>
</dbReference>
<accession>A0ABN1G868</accession>
<keyword evidence="6 7" id="KW-0472">Membrane</keyword>
<dbReference type="InterPro" id="IPR045621">
    <property type="entry name" value="BPD_transp_1_N"/>
</dbReference>
<dbReference type="SUPFAM" id="SSF161098">
    <property type="entry name" value="MetI-like"/>
    <property type="match status" value="1"/>
</dbReference>
<evidence type="ECO:0000259" key="8">
    <source>
        <dbReference type="PROSITE" id="PS50928"/>
    </source>
</evidence>
<evidence type="ECO:0000256" key="1">
    <source>
        <dbReference type="ARBA" id="ARBA00004651"/>
    </source>
</evidence>
<dbReference type="Pfam" id="PF19300">
    <property type="entry name" value="BPD_transp_1_N"/>
    <property type="match status" value="1"/>
</dbReference>
<sequence length="309" mass="33489">MVGYIIKRLAYMCLTMLVIITLTFGIVKLLPGSPYQNAAKLTEAQIEALNEQYGLDDPIPVQYVRYLGNVVTGEFGISFQFDGRSVGTIIGNKLPVSVQLGLESVIVGTIIGIVLGAIAALRKGGILDYGTTLFAVLGISIPSFIFAMLLQYVFALKLDLLPLAYWTSWQHHIMPVASLSVMFIALIARYMRTELVEVMGSDYITTAKAKGLRKSTVITKHSIRNALIPIVTIIGPATASIVTGSLVIEQIFAIPGIGDAFVNAIFTNDYPVIMGTTILFALFFVVAIFLTDMVYGIIDPRIRLAGGDS</sequence>
<evidence type="ECO:0000256" key="4">
    <source>
        <dbReference type="ARBA" id="ARBA00022692"/>
    </source>
</evidence>
<keyword evidence="10" id="KW-1185">Reference proteome</keyword>
<feature type="transmembrane region" description="Helical" evidence="7">
    <location>
        <begin position="133"/>
        <end position="153"/>
    </location>
</feature>
<evidence type="ECO:0000256" key="6">
    <source>
        <dbReference type="ARBA" id="ARBA00023136"/>
    </source>
</evidence>
<dbReference type="Gene3D" id="1.10.3720.10">
    <property type="entry name" value="MetI-like"/>
    <property type="match status" value="1"/>
</dbReference>
<comment type="subcellular location">
    <subcellularLocation>
        <location evidence="1 7">Cell membrane</location>
        <topology evidence="1 7">Multi-pass membrane protein</topology>
    </subcellularLocation>
</comment>
<protein>
    <submittedName>
        <fullName evidence="9">ABC transporter permease</fullName>
    </submittedName>
</protein>
<reference evidence="9 10" key="1">
    <citation type="journal article" date="2019" name="Int. J. Syst. Evol. Microbiol.">
        <title>The Global Catalogue of Microorganisms (GCM) 10K type strain sequencing project: providing services to taxonomists for standard genome sequencing and annotation.</title>
        <authorList>
            <consortium name="The Broad Institute Genomics Platform"/>
            <consortium name="The Broad Institute Genome Sequencing Center for Infectious Disease"/>
            <person name="Wu L."/>
            <person name="Ma J."/>
        </authorList>
    </citation>
    <scope>NUCLEOTIDE SEQUENCE [LARGE SCALE GENOMIC DNA]</scope>
    <source>
        <strain evidence="9 10">JCM 15395</strain>
    </source>
</reference>
<evidence type="ECO:0000313" key="10">
    <source>
        <dbReference type="Proteomes" id="UP001500866"/>
    </source>
</evidence>
<evidence type="ECO:0000256" key="3">
    <source>
        <dbReference type="ARBA" id="ARBA00022475"/>
    </source>
</evidence>
<dbReference type="CDD" id="cd06261">
    <property type="entry name" value="TM_PBP2"/>
    <property type="match status" value="1"/>
</dbReference>
<evidence type="ECO:0000313" key="9">
    <source>
        <dbReference type="EMBL" id="GAA0606030.1"/>
    </source>
</evidence>
<dbReference type="Proteomes" id="UP001500866">
    <property type="component" value="Unassembled WGS sequence"/>
</dbReference>
<name>A0ABN1G868_9BACI</name>
<feature type="transmembrane region" description="Helical" evidence="7">
    <location>
        <begin position="100"/>
        <end position="121"/>
    </location>
</feature>
<dbReference type="EMBL" id="BAAADS010000016">
    <property type="protein sequence ID" value="GAA0606030.1"/>
    <property type="molecule type" value="Genomic_DNA"/>
</dbReference>
<feature type="transmembrane region" description="Helical" evidence="7">
    <location>
        <begin position="272"/>
        <end position="295"/>
    </location>
</feature>
<keyword evidence="2 7" id="KW-0813">Transport</keyword>
<feature type="transmembrane region" description="Helical" evidence="7">
    <location>
        <begin position="226"/>
        <end position="252"/>
    </location>
</feature>
<comment type="caution">
    <text evidence="9">The sequence shown here is derived from an EMBL/GenBank/DDBJ whole genome shotgun (WGS) entry which is preliminary data.</text>
</comment>
<feature type="transmembrane region" description="Helical" evidence="7">
    <location>
        <begin position="173"/>
        <end position="191"/>
    </location>
</feature>
<dbReference type="PANTHER" id="PTHR30465">
    <property type="entry name" value="INNER MEMBRANE ABC TRANSPORTER"/>
    <property type="match status" value="1"/>
</dbReference>
<dbReference type="Pfam" id="PF00528">
    <property type="entry name" value="BPD_transp_1"/>
    <property type="match status" value="1"/>
</dbReference>
<evidence type="ECO:0000256" key="5">
    <source>
        <dbReference type="ARBA" id="ARBA00022989"/>
    </source>
</evidence>
<gene>
    <name evidence="9" type="ORF">GCM10009001_24110</name>
</gene>
<feature type="domain" description="ABC transmembrane type-1" evidence="8">
    <location>
        <begin position="94"/>
        <end position="291"/>
    </location>
</feature>
<dbReference type="PANTHER" id="PTHR30465:SF74">
    <property type="entry name" value="OLIGOPEPTIDE TRANSPORT SYSTEM PERMEASE PROTEIN OPPB"/>
    <property type="match status" value="1"/>
</dbReference>
<keyword evidence="4 7" id="KW-0812">Transmembrane</keyword>
<keyword evidence="5 7" id="KW-1133">Transmembrane helix</keyword>
<feature type="transmembrane region" description="Helical" evidence="7">
    <location>
        <begin position="9"/>
        <end position="27"/>
    </location>
</feature>
<dbReference type="RefSeq" id="WP_343813371.1">
    <property type="nucleotide sequence ID" value="NZ_BAAADS010000016.1"/>
</dbReference>
<dbReference type="InterPro" id="IPR035906">
    <property type="entry name" value="MetI-like_sf"/>
</dbReference>
<dbReference type="InterPro" id="IPR000515">
    <property type="entry name" value="MetI-like"/>
</dbReference>